<comment type="caution">
    <text evidence="1">The sequence shown here is derived from an EMBL/GenBank/DDBJ whole genome shotgun (WGS) entry which is preliminary data.</text>
</comment>
<protein>
    <submittedName>
        <fullName evidence="1">Uncharacterized protein</fullName>
    </submittedName>
</protein>
<reference evidence="1" key="2">
    <citation type="submission" date="2020-11" db="EMBL/GenBank/DDBJ databases">
        <authorList>
            <consortium name="DOE Joint Genome Institute"/>
            <person name="Kuo A."/>
            <person name="Miyauchi S."/>
            <person name="Kiss E."/>
            <person name="Drula E."/>
            <person name="Kohler A."/>
            <person name="Sanchez-Garcia M."/>
            <person name="Andreopoulos B."/>
            <person name="Barry K.W."/>
            <person name="Bonito G."/>
            <person name="Buee M."/>
            <person name="Carver A."/>
            <person name="Chen C."/>
            <person name="Cichocki N."/>
            <person name="Clum A."/>
            <person name="Culley D."/>
            <person name="Crous P.W."/>
            <person name="Fauchery L."/>
            <person name="Girlanda M."/>
            <person name="Hayes R."/>
            <person name="Keri Z."/>
            <person name="Labutti K."/>
            <person name="Lipzen A."/>
            <person name="Lombard V."/>
            <person name="Magnuson J."/>
            <person name="Maillard F."/>
            <person name="Morin E."/>
            <person name="Murat C."/>
            <person name="Nolan M."/>
            <person name="Ohm R."/>
            <person name="Pangilinan J."/>
            <person name="Pereira M."/>
            <person name="Perotto S."/>
            <person name="Peter M."/>
            <person name="Riley R."/>
            <person name="Sitrit Y."/>
            <person name="Stielow B."/>
            <person name="Szollosi G."/>
            <person name="Zifcakova L."/>
            <person name="Stursova M."/>
            <person name="Spatafora J.W."/>
            <person name="Tedersoo L."/>
            <person name="Vaario L.-M."/>
            <person name="Yamada A."/>
            <person name="Yan M."/>
            <person name="Wang P."/>
            <person name="Xu J."/>
            <person name="Bruns T."/>
            <person name="Baldrian P."/>
            <person name="Vilgalys R."/>
            <person name="Henrissat B."/>
            <person name="Grigoriev I.V."/>
            <person name="Hibbett D."/>
            <person name="Nagy L.G."/>
            <person name="Martin F.M."/>
        </authorList>
    </citation>
    <scope>NUCLEOTIDE SEQUENCE</scope>
    <source>
        <strain evidence="1">UH-Tt-Lm1</strain>
    </source>
</reference>
<evidence type="ECO:0000313" key="1">
    <source>
        <dbReference type="EMBL" id="KAF9778231.1"/>
    </source>
</evidence>
<name>A0A9P6H554_9AGAM</name>
<evidence type="ECO:0000313" key="2">
    <source>
        <dbReference type="Proteomes" id="UP000736335"/>
    </source>
</evidence>
<dbReference type="Proteomes" id="UP000736335">
    <property type="component" value="Unassembled WGS sequence"/>
</dbReference>
<sequence>MSRVRDTVFGSVSALLTVIRNSMAKRTEFLELGLACADICRAIDRGMNCRQADHFNQSVFEVIEQLTTTVSEIQRNADKLYESELNRILHVFNTELALNTHVSVLKAQKLAMEIYRTAVERREGADKGDETVTHEVVFNLGTLTIRLVVTLNLIKKTFSICSYGRLPLLPEFKLECRTGSSQEGIAIEIDAKVIKGALKFSVKDKWSLLDCDAAVLNKKYTGTVKLVPVE</sequence>
<organism evidence="1 2">
    <name type="scientific">Thelephora terrestris</name>
    <dbReference type="NCBI Taxonomy" id="56493"/>
    <lineage>
        <taxon>Eukaryota</taxon>
        <taxon>Fungi</taxon>
        <taxon>Dikarya</taxon>
        <taxon>Basidiomycota</taxon>
        <taxon>Agaricomycotina</taxon>
        <taxon>Agaricomycetes</taxon>
        <taxon>Thelephorales</taxon>
        <taxon>Thelephoraceae</taxon>
        <taxon>Thelephora</taxon>
    </lineage>
</organism>
<gene>
    <name evidence="1" type="ORF">BJ322DRAFT_1114477</name>
</gene>
<dbReference type="AlphaFoldDB" id="A0A9P6H554"/>
<keyword evidence="2" id="KW-1185">Reference proteome</keyword>
<dbReference type="EMBL" id="WIUZ02000024">
    <property type="protein sequence ID" value="KAF9778231.1"/>
    <property type="molecule type" value="Genomic_DNA"/>
</dbReference>
<proteinExistence type="predicted"/>
<reference evidence="1" key="1">
    <citation type="journal article" date="2020" name="Nat. Commun.">
        <title>Large-scale genome sequencing of mycorrhizal fungi provides insights into the early evolution of symbiotic traits.</title>
        <authorList>
            <person name="Miyauchi S."/>
            <person name="Kiss E."/>
            <person name="Kuo A."/>
            <person name="Drula E."/>
            <person name="Kohler A."/>
            <person name="Sanchez-Garcia M."/>
            <person name="Morin E."/>
            <person name="Andreopoulos B."/>
            <person name="Barry K.W."/>
            <person name="Bonito G."/>
            <person name="Buee M."/>
            <person name="Carver A."/>
            <person name="Chen C."/>
            <person name="Cichocki N."/>
            <person name="Clum A."/>
            <person name="Culley D."/>
            <person name="Crous P.W."/>
            <person name="Fauchery L."/>
            <person name="Girlanda M."/>
            <person name="Hayes R.D."/>
            <person name="Keri Z."/>
            <person name="LaButti K."/>
            <person name="Lipzen A."/>
            <person name="Lombard V."/>
            <person name="Magnuson J."/>
            <person name="Maillard F."/>
            <person name="Murat C."/>
            <person name="Nolan M."/>
            <person name="Ohm R.A."/>
            <person name="Pangilinan J."/>
            <person name="Pereira M.F."/>
            <person name="Perotto S."/>
            <person name="Peter M."/>
            <person name="Pfister S."/>
            <person name="Riley R."/>
            <person name="Sitrit Y."/>
            <person name="Stielow J.B."/>
            <person name="Szollosi G."/>
            <person name="Zifcakova L."/>
            <person name="Stursova M."/>
            <person name="Spatafora J.W."/>
            <person name="Tedersoo L."/>
            <person name="Vaario L.M."/>
            <person name="Yamada A."/>
            <person name="Yan M."/>
            <person name="Wang P."/>
            <person name="Xu J."/>
            <person name="Bruns T."/>
            <person name="Baldrian P."/>
            <person name="Vilgalys R."/>
            <person name="Dunand C."/>
            <person name="Henrissat B."/>
            <person name="Grigoriev I.V."/>
            <person name="Hibbett D."/>
            <person name="Nagy L.G."/>
            <person name="Martin F.M."/>
        </authorList>
    </citation>
    <scope>NUCLEOTIDE SEQUENCE</scope>
    <source>
        <strain evidence="1">UH-Tt-Lm1</strain>
    </source>
</reference>
<accession>A0A9P6H554</accession>